<dbReference type="NCBIfam" id="TIGR01643">
    <property type="entry name" value="YD_repeat_2x"/>
    <property type="match status" value="1"/>
</dbReference>
<dbReference type="PANTHER" id="PTHR32305:SF15">
    <property type="entry name" value="PROTEIN RHSA-RELATED"/>
    <property type="match status" value="1"/>
</dbReference>
<dbReference type="InterPro" id="IPR050708">
    <property type="entry name" value="T6SS_VgrG/RHS"/>
</dbReference>
<evidence type="ECO:0000313" key="3">
    <source>
        <dbReference type="Proteomes" id="UP000182894"/>
    </source>
</evidence>
<evidence type="ECO:0000313" key="2">
    <source>
        <dbReference type="EMBL" id="SDH79268.1"/>
    </source>
</evidence>
<feature type="compositionally biased region" description="Pro residues" evidence="1">
    <location>
        <begin position="663"/>
        <end position="687"/>
    </location>
</feature>
<organism evidence="2 3">
    <name type="scientific">Pseudomonas abietaniphila</name>
    <dbReference type="NCBI Taxonomy" id="89065"/>
    <lineage>
        <taxon>Bacteria</taxon>
        <taxon>Pseudomonadati</taxon>
        <taxon>Pseudomonadota</taxon>
        <taxon>Gammaproteobacteria</taxon>
        <taxon>Pseudomonadales</taxon>
        <taxon>Pseudomonadaceae</taxon>
        <taxon>Pseudomonas</taxon>
    </lineage>
</organism>
<dbReference type="InterPro" id="IPR022385">
    <property type="entry name" value="Rhs_assc_core"/>
</dbReference>
<protein>
    <submittedName>
        <fullName evidence="2">Insecticidal toxin complex protein TccC</fullName>
    </submittedName>
</protein>
<feature type="region of interest" description="Disordered" evidence="1">
    <location>
        <begin position="654"/>
        <end position="687"/>
    </location>
</feature>
<gene>
    <name evidence="2" type="ORF">SAMN05216605_108152</name>
</gene>
<dbReference type="InterPro" id="IPR006530">
    <property type="entry name" value="YD"/>
</dbReference>
<dbReference type="STRING" id="89065.SAMN05216605_108152"/>
<evidence type="ECO:0000256" key="1">
    <source>
        <dbReference type="SAM" id="MobiDB-lite"/>
    </source>
</evidence>
<dbReference type="Proteomes" id="UP000182894">
    <property type="component" value="Unassembled WGS sequence"/>
</dbReference>
<proteinExistence type="predicted"/>
<dbReference type="Gene3D" id="2.180.10.10">
    <property type="entry name" value="RHS repeat-associated core"/>
    <property type="match status" value="1"/>
</dbReference>
<dbReference type="AlphaFoldDB" id="A0A1G8FAY7"/>
<sequence>MGNLSALHTHTPTLSVTDPRGLAVRSVSFHRTRADESVAERVDRCGYDSAGRLVRRWDPRLWDRVGQDPGTPSNLSFISSLTAQPLLSERVDAGWDVAFFGSAGERRCRWDARENVQRFEYDSMLRIGAVFESDGLNERCTERLAYGGANDAFANQCGQLIRHDDRAGSVSHSAFSLTGEVTKQVRRFLDDLEVPDWPVLVSERDAVLEPGEGAKSIWRFGPLGDALDQTDAMGNVQAFAYTVAGQLTSTDSQLRGQSPQTLVSDIAYDAQGRITSETAGNGVITALDYDPVDSRLIRLRADNGCLQDLNYAYDPVGNVLQIEDLAQPVRHFANQQVEPLRTFAYDTLYQLIEATGYEAKTMNRGPANDAFRTFIQADELGSYTQRYEYDAAGNLQTLTHTGAQGFTRRFATASTSNRSVLQTADQPPSEEQIAEAFDANGNLRALQPGQTLQWDVRNQLTKVTPVERESGINDSEVYRYDAAGLRVRKVRTTQARTVTHLNEVRYLPGLEVRTNTATGEVLHVITATAGRSDVRVLHWQAGKPETLENDQVRYSLSDHLGSSTLELSADGQLISQEIYYPYGETAWFAGRGDVEVSYKTLRYSGKERDATGLYYYGLRYYAPWLLRWINPDPAGTIDGLNVYRMVRGNPINRVDHDGLMGRAPPPIPERPPSAMPRGGPPPIPDRPPSSISRGVLPTVPHQTVPDSRLQNVPQNMPAPYERLVPGPEPFTFSPIRDVSSSYETWVVALESNEWAVHKDYSSMAALDEEGVARQKSGARNEVFAYEFSETLKLNLVPATILQPGKDREVLSRYVHPALAKPAFDRRRSKLYVFDFLLNARDRLDDGRHGNIVFDEAGNPFAIDHDLILEPGYEAIKGSDLSDAQINLFVENPETKASLLSTDWDAFFERYVSNDVQRRESSKAEFLSRISSVKKRVGG</sequence>
<reference evidence="3" key="1">
    <citation type="submission" date="2016-10" db="EMBL/GenBank/DDBJ databases">
        <authorList>
            <person name="Varghese N."/>
            <person name="Submissions S."/>
        </authorList>
    </citation>
    <scope>NUCLEOTIDE SEQUENCE [LARGE SCALE GENOMIC DNA]</scope>
    <source>
        <strain evidence="3">ATCC 700689</strain>
    </source>
</reference>
<dbReference type="RefSeq" id="WP_074753686.1">
    <property type="nucleotide sequence ID" value="NZ_FNCO01000008.1"/>
</dbReference>
<name>A0A1G8FAY7_9PSED</name>
<dbReference type="EMBL" id="FNCO01000008">
    <property type="protein sequence ID" value="SDH79268.1"/>
    <property type="molecule type" value="Genomic_DNA"/>
</dbReference>
<dbReference type="OrthoDB" id="7056038at2"/>
<dbReference type="PANTHER" id="PTHR32305">
    <property type="match status" value="1"/>
</dbReference>
<accession>A0A1G8FAY7</accession>
<keyword evidence="3" id="KW-1185">Reference proteome</keyword>
<dbReference type="NCBIfam" id="TIGR03696">
    <property type="entry name" value="Rhs_assc_core"/>
    <property type="match status" value="1"/>
</dbReference>